<feature type="region of interest" description="Disordered" evidence="1">
    <location>
        <begin position="97"/>
        <end position="131"/>
    </location>
</feature>
<dbReference type="Proteomes" id="UP000057737">
    <property type="component" value="Unassembled WGS sequence"/>
</dbReference>
<name>A0A109JSR8_9BRAD</name>
<sequence length="173" mass="18420">MTRAAEVLYIDGALHMPGDPLLNDPTVRQAIERSKAGAKQEPTKPRHKSLFSFDDRDFGTQVFADGGLVGHYAGSGSIGRLIAGFADGGSVDFDPVRDLSSPLSERRPSFSADDVSSAPAGASGKHFGTVDLTTDHGTYPVMGDEEVLEKMTRASQKRAIRRTGISPSWQGGT</sequence>
<evidence type="ECO:0000313" key="2">
    <source>
        <dbReference type="EMBL" id="KWV54339.1"/>
    </source>
</evidence>
<organism evidence="2 3">
    <name type="scientific">Bradyrhizobium macuxiense</name>
    <dbReference type="NCBI Taxonomy" id="1755647"/>
    <lineage>
        <taxon>Bacteria</taxon>
        <taxon>Pseudomonadati</taxon>
        <taxon>Pseudomonadota</taxon>
        <taxon>Alphaproteobacteria</taxon>
        <taxon>Hyphomicrobiales</taxon>
        <taxon>Nitrobacteraceae</taxon>
        <taxon>Bradyrhizobium</taxon>
    </lineage>
</organism>
<proteinExistence type="predicted"/>
<dbReference type="AlphaFoldDB" id="A0A109JSR8"/>
<feature type="region of interest" description="Disordered" evidence="1">
    <location>
        <begin position="152"/>
        <end position="173"/>
    </location>
</feature>
<protein>
    <submittedName>
        <fullName evidence="2">Uncharacterized protein</fullName>
    </submittedName>
</protein>
<gene>
    <name evidence="2" type="ORF">AS156_01010</name>
</gene>
<accession>A0A109JSR8</accession>
<comment type="caution">
    <text evidence="2">The sequence shown here is derived from an EMBL/GenBank/DDBJ whole genome shotgun (WGS) entry which is preliminary data.</text>
</comment>
<keyword evidence="3" id="KW-1185">Reference proteome</keyword>
<evidence type="ECO:0000256" key="1">
    <source>
        <dbReference type="SAM" id="MobiDB-lite"/>
    </source>
</evidence>
<evidence type="ECO:0000313" key="3">
    <source>
        <dbReference type="Proteomes" id="UP000057737"/>
    </source>
</evidence>
<reference evidence="2 3" key="1">
    <citation type="submission" date="2015-11" db="EMBL/GenBank/DDBJ databases">
        <title>Draft Genome Sequence of the Strain BR 10303 (Bradyrhizobium sp.) isolated from nodules of Centrolobium paraense.</title>
        <authorList>
            <person name="Zelli J.E."/>
            <person name="Simoes-Araujo J.L."/>
            <person name="Barauna A.C."/>
            <person name="Silva K."/>
        </authorList>
    </citation>
    <scope>NUCLEOTIDE SEQUENCE [LARGE SCALE GENOMIC DNA]</scope>
    <source>
        <strain evidence="2 3">BR 10303</strain>
    </source>
</reference>
<dbReference type="EMBL" id="LNCU01000072">
    <property type="protein sequence ID" value="KWV54339.1"/>
    <property type="molecule type" value="Genomic_DNA"/>
</dbReference>